<reference evidence="1 2" key="1">
    <citation type="submission" date="2019-02" db="EMBL/GenBank/DDBJ databases">
        <title>Deep-cultivation of Planctomycetes and their phenomic and genomic characterization uncovers novel biology.</title>
        <authorList>
            <person name="Wiegand S."/>
            <person name="Jogler M."/>
            <person name="Boedeker C."/>
            <person name="Pinto D."/>
            <person name="Vollmers J."/>
            <person name="Rivas-Marin E."/>
            <person name="Kohn T."/>
            <person name="Peeters S.H."/>
            <person name="Heuer A."/>
            <person name="Rast P."/>
            <person name="Oberbeckmann S."/>
            <person name="Bunk B."/>
            <person name="Jeske O."/>
            <person name="Meyerdierks A."/>
            <person name="Storesund J.E."/>
            <person name="Kallscheuer N."/>
            <person name="Luecker S."/>
            <person name="Lage O.M."/>
            <person name="Pohl T."/>
            <person name="Merkel B.J."/>
            <person name="Hornburger P."/>
            <person name="Mueller R.-W."/>
            <person name="Bruemmer F."/>
            <person name="Labrenz M."/>
            <person name="Spormann A.M."/>
            <person name="Op den Camp H."/>
            <person name="Overmann J."/>
            <person name="Amann R."/>
            <person name="Jetten M.S.M."/>
            <person name="Mascher T."/>
            <person name="Medema M.H."/>
            <person name="Devos D.P."/>
            <person name="Kaster A.-K."/>
            <person name="Ovreas L."/>
            <person name="Rohde M."/>
            <person name="Galperin M.Y."/>
            <person name="Jogler C."/>
        </authorList>
    </citation>
    <scope>NUCLEOTIDE SEQUENCE [LARGE SCALE GENOMIC DNA]</scope>
    <source>
        <strain evidence="1 2">CA12</strain>
    </source>
</reference>
<dbReference type="SUPFAM" id="SSF49503">
    <property type="entry name" value="Cupredoxins"/>
    <property type="match status" value="1"/>
</dbReference>
<dbReference type="InterPro" id="IPR008972">
    <property type="entry name" value="Cupredoxin"/>
</dbReference>
<keyword evidence="2" id="KW-1185">Reference proteome</keyword>
<dbReference type="SUPFAM" id="SSF49464">
    <property type="entry name" value="Carboxypeptidase regulatory domain-like"/>
    <property type="match status" value="1"/>
</dbReference>
<dbReference type="Gene3D" id="2.60.40.420">
    <property type="entry name" value="Cupredoxins - blue copper proteins"/>
    <property type="match status" value="1"/>
</dbReference>
<protein>
    <recommendedName>
        <fullName evidence="3">Rhamnogalacturonan lyase domain-containing protein</fullName>
    </recommendedName>
</protein>
<gene>
    <name evidence="1" type="ORF">CA12_20650</name>
</gene>
<evidence type="ECO:0000313" key="2">
    <source>
        <dbReference type="Proteomes" id="UP000318741"/>
    </source>
</evidence>
<dbReference type="Gene3D" id="2.60.40.1120">
    <property type="entry name" value="Carboxypeptidase-like, regulatory domain"/>
    <property type="match status" value="1"/>
</dbReference>
<name>A0A517P9B4_9PLAN</name>
<evidence type="ECO:0008006" key="3">
    <source>
        <dbReference type="Google" id="ProtNLM"/>
    </source>
</evidence>
<evidence type="ECO:0000313" key="1">
    <source>
        <dbReference type="EMBL" id="QDT15967.1"/>
    </source>
</evidence>
<proteinExistence type="predicted"/>
<dbReference type="KEGG" id="acaf:CA12_20650"/>
<dbReference type="Proteomes" id="UP000318741">
    <property type="component" value="Chromosome"/>
</dbReference>
<dbReference type="EMBL" id="CP036265">
    <property type="protein sequence ID" value="QDT15967.1"/>
    <property type="molecule type" value="Genomic_DNA"/>
</dbReference>
<sequence>MALVLGVAAGVPVLPRGAAEEPPAGGALRGRLLFGGPPPQPERVEVNKDVDVCGPLQLEDDTLLVAEDGGLANAVIWLDVRSSGREPAASALEKGAEAVVLDNVDCRFEPHVVLLRTGQTLKITNSDPIAHQATAFLNRNIPFNESVPAGSPPVERTLEKPELLPLPVTCPIHPWMKAHLFVLDHPYMTATGPDGRFAIRGLPPGEWTFRLWHEKAGFLKGEEVQGDAPAGWDGAKLTVTVTEGGTVDLGEVKLQPAAFE</sequence>
<dbReference type="AlphaFoldDB" id="A0A517P9B4"/>
<accession>A0A517P9B4</accession>
<organism evidence="1 2">
    <name type="scientific">Alienimonas californiensis</name>
    <dbReference type="NCBI Taxonomy" id="2527989"/>
    <lineage>
        <taxon>Bacteria</taxon>
        <taxon>Pseudomonadati</taxon>
        <taxon>Planctomycetota</taxon>
        <taxon>Planctomycetia</taxon>
        <taxon>Planctomycetales</taxon>
        <taxon>Planctomycetaceae</taxon>
        <taxon>Alienimonas</taxon>
    </lineage>
</organism>
<dbReference type="InterPro" id="IPR008969">
    <property type="entry name" value="CarboxyPept-like_regulatory"/>
</dbReference>